<comment type="caution">
    <text evidence="8">The sequence shown here is derived from an EMBL/GenBank/DDBJ whole genome shotgun (WGS) entry which is preliminary data.</text>
</comment>
<evidence type="ECO:0000313" key="9">
    <source>
        <dbReference type="Proteomes" id="UP000806285"/>
    </source>
</evidence>
<dbReference type="EMBL" id="JADDIV010000001">
    <property type="protein sequence ID" value="MBE7366358.1"/>
    <property type="molecule type" value="Genomic_DNA"/>
</dbReference>
<protein>
    <submittedName>
        <fullName evidence="8">Lipoprotein</fullName>
    </submittedName>
</protein>
<evidence type="ECO:0000256" key="4">
    <source>
        <dbReference type="ARBA" id="ARBA00023139"/>
    </source>
</evidence>
<keyword evidence="5" id="KW-0998">Cell outer membrane</keyword>
<dbReference type="RefSeq" id="WP_193674978.1">
    <property type="nucleotide sequence ID" value="NZ_JADDIV010000001.1"/>
</dbReference>
<feature type="region of interest" description="Disordered" evidence="7">
    <location>
        <begin position="37"/>
        <end position="75"/>
    </location>
</feature>
<feature type="compositionally biased region" description="Low complexity" evidence="7">
    <location>
        <begin position="45"/>
        <end position="75"/>
    </location>
</feature>
<proteinExistence type="predicted"/>
<dbReference type="InterPro" id="IPR032831">
    <property type="entry name" value="LptM_cons"/>
</dbReference>
<keyword evidence="4" id="KW-0564">Palmitate</keyword>
<organism evidence="8 9">
    <name type="scientific">Ramlibacter pallidus</name>
    <dbReference type="NCBI Taxonomy" id="2780087"/>
    <lineage>
        <taxon>Bacteria</taxon>
        <taxon>Pseudomonadati</taxon>
        <taxon>Pseudomonadota</taxon>
        <taxon>Betaproteobacteria</taxon>
        <taxon>Burkholderiales</taxon>
        <taxon>Comamonadaceae</taxon>
        <taxon>Ramlibacter</taxon>
    </lineage>
</organism>
<evidence type="ECO:0000256" key="5">
    <source>
        <dbReference type="ARBA" id="ARBA00023237"/>
    </source>
</evidence>
<evidence type="ECO:0000256" key="2">
    <source>
        <dbReference type="ARBA" id="ARBA00022729"/>
    </source>
</evidence>
<dbReference type="PROSITE" id="PS51257">
    <property type="entry name" value="PROKAR_LIPOPROTEIN"/>
    <property type="match status" value="1"/>
</dbReference>
<name>A0ABR9RYP1_9BURK</name>
<comment type="subcellular location">
    <subcellularLocation>
        <location evidence="1">Cell outer membrane</location>
        <topology evidence="1">Lipid-anchor</topology>
    </subcellularLocation>
</comment>
<accession>A0ABR9RYP1</accession>
<keyword evidence="9" id="KW-1185">Reference proteome</keyword>
<dbReference type="Proteomes" id="UP000806285">
    <property type="component" value="Unassembled WGS sequence"/>
</dbReference>
<keyword evidence="6 8" id="KW-0449">Lipoprotein</keyword>
<dbReference type="Pfam" id="PF13627">
    <property type="entry name" value="LptM_cons"/>
    <property type="match status" value="1"/>
</dbReference>
<keyword evidence="2" id="KW-0732">Signal</keyword>
<dbReference type="NCBIfam" id="NF047847">
    <property type="entry name" value="SS_mature_LptM"/>
    <property type="match status" value="1"/>
</dbReference>
<reference evidence="8 9" key="1">
    <citation type="submission" date="2020-10" db="EMBL/GenBank/DDBJ databases">
        <title>Ramlibacter sp. HM2 16S ribosomal RNA gene Genome sequencing and assembly.</title>
        <authorList>
            <person name="Kang M."/>
        </authorList>
    </citation>
    <scope>NUCLEOTIDE SEQUENCE [LARGE SCALE GENOMIC DNA]</scope>
    <source>
        <strain evidence="8 9">HM2</strain>
    </source>
</reference>
<keyword evidence="3" id="KW-0472">Membrane</keyword>
<evidence type="ECO:0000256" key="7">
    <source>
        <dbReference type="SAM" id="MobiDB-lite"/>
    </source>
</evidence>
<gene>
    <name evidence="8" type="ORF">IM787_02140</name>
</gene>
<evidence type="ECO:0000256" key="3">
    <source>
        <dbReference type="ARBA" id="ARBA00023136"/>
    </source>
</evidence>
<sequence length="75" mass="7292">MRVSQILVSTALAGLLLAGCGQRGPLYLPTGEEAAGRATLPQTLSPSRAAAPANASSAPAAATPPTGTAAPVRTP</sequence>
<evidence type="ECO:0000256" key="1">
    <source>
        <dbReference type="ARBA" id="ARBA00004459"/>
    </source>
</evidence>
<evidence type="ECO:0000256" key="6">
    <source>
        <dbReference type="ARBA" id="ARBA00023288"/>
    </source>
</evidence>
<evidence type="ECO:0000313" key="8">
    <source>
        <dbReference type="EMBL" id="MBE7366358.1"/>
    </source>
</evidence>